<dbReference type="PROSITE" id="PS51318">
    <property type="entry name" value="TAT"/>
    <property type="match status" value="1"/>
</dbReference>
<evidence type="ECO:0000313" key="3">
    <source>
        <dbReference type="Proteomes" id="UP001296706"/>
    </source>
</evidence>
<proteinExistence type="predicted"/>
<dbReference type="EMBL" id="JAAXKY010000001">
    <property type="protein sequence ID" value="NMH75583.1"/>
    <property type="molecule type" value="Genomic_DNA"/>
</dbReference>
<sequence length="424" mass="46206">MTALTRRRFLAAGALAFALAGCASPRTASPGKLTLWYWTRGLSPAVLDEAAVRFAGAGFDPANVSHDLRHKLLATMSGGAYLPDMTMLNDDIAGYFGDADQFVDLNTMGAQRLRGDYLPWKWEAGTTPDGRLLGFPVDTGPAALFYRHDLFAQAGMPSEPDDVARAVATWEDYFAFGEELQRALPGRYLITDAKTVFTYSMAQEPRKYMDRQGRFIGDEEPVRRAWERALSAVRKGLTAGYFDNGSTTGSVDRHAAWTNGTELSLVNASWITGEIKESAPTTAGAWRLCRSPGGPGNQGGSFIAITRYCPQPQAAFEIVSWLLSPTNQARHYADVGIFPSAPAAFTDVTARQPDPFFGGQITADVFGESAKGVQPAYFSPWDIDISNCFTDELVNVESAGKDPQQAWRDARSAIDRLLQRSGVL</sequence>
<keyword evidence="1" id="KW-0732">Signal</keyword>
<dbReference type="InterPro" id="IPR006311">
    <property type="entry name" value="TAT_signal"/>
</dbReference>
<protein>
    <submittedName>
        <fullName evidence="2">Extracellular solute-binding protein</fullName>
    </submittedName>
</protein>
<accession>A0ABX1R5A8</accession>
<dbReference type="Pfam" id="PF13416">
    <property type="entry name" value="SBP_bac_8"/>
    <property type="match status" value="1"/>
</dbReference>
<dbReference type="InterPro" id="IPR050490">
    <property type="entry name" value="Bact_solute-bd_prot1"/>
</dbReference>
<dbReference type="Proteomes" id="UP001296706">
    <property type="component" value="Unassembled WGS sequence"/>
</dbReference>
<keyword evidence="3" id="KW-1185">Reference proteome</keyword>
<dbReference type="PANTHER" id="PTHR43649:SF32">
    <property type="entry name" value="SUGAR BINDING SECRETED PROTEIN"/>
    <property type="match status" value="1"/>
</dbReference>
<evidence type="ECO:0000313" key="2">
    <source>
        <dbReference type="EMBL" id="NMH75583.1"/>
    </source>
</evidence>
<dbReference type="RefSeq" id="WP_169393658.1">
    <property type="nucleotide sequence ID" value="NZ_BAAAJH010000016.1"/>
</dbReference>
<organism evidence="2 3">
    <name type="scientific">Pseudonocardia xinjiangensis</name>
    <dbReference type="NCBI Taxonomy" id="75289"/>
    <lineage>
        <taxon>Bacteria</taxon>
        <taxon>Bacillati</taxon>
        <taxon>Actinomycetota</taxon>
        <taxon>Actinomycetes</taxon>
        <taxon>Pseudonocardiales</taxon>
        <taxon>Pseudonocardiaceae</taxon>
        <taxon>Pseudonocardia</taxon>
    </lineage>
</organism>
<feature type="signal peptide" evidence="1">
    <location>
        <begin position="1"/>
        <end position="28"/>
    </location>
</feature>
<dbReference type="PROSITE" id="PS51257">
    <property type="entry name" value="PROKAR_LIPOPROTEIN"/>
    <property type="match status" value="1"/>
</dbReference>
<dbReference type="PANTHER" id="PTHR43649">
    <property type="entry name" value="ARABINOSE-BINDING PROTEIN-RELATED"/>
    <property type="match status" value="1"/>
</dbReference>
<dbReference type="SUPFAM" id="SSF53850">
    <property type="entry name" value="Periplasmic binding protein-like II"/>
    <property type="match status" value="1"/>
</dbReference>
<reference evidence="2 3" key="1">
    <citation type="submission" date="2020-04" db="EMBL/GenBank/DDBJ databases">
        <authorList>
            <person name="Klaysubun C."/>
            <person name="Duangmal K."/>
            <person name="Lipun K."/>
        </authorList>
    </citation>
    <scope>NUCLEOTIDE SEQUENCE [LARGE SCALE GENOMIC DNA]</scope>
    <source>
        <strain evidence="2 3">JCM 11839</strain>
    </source>
</reference>
<name>A0ABX1R5A8_9PSEU</name>
<evidence type="ECO:0000256" key="1">
    <source>
        <dbReference type="SAM" id="SignalP"/>
    </source>
</evidence>
<gene>
    <name evidence="2" type="ORF">HF577_00335</name>
</gene>
<dbReference type="InterPro" id="IPR006059">
    <property type="entry name" value="SBP"/>
</dbReference>
<comment type="caution">
    <text evidence="2">The sequence shown here is derived from an EMBL/GenBank/DDBJ whole genome shotgun (WGS) entry which is preliminary data.</text>
</comment>
<dbReference type="Gene3D" id="3.40.190.10">
    <property type="entry name" value="Periplasmic binding protein-like II"/>
    <property type="match status" value="1"/>
</dbReference>
<feature type="chain" id="PRO_5045578960" evidence="1">
    <location>
        <begin position="29"/>
        <end position="424"/>
    </location>
</feature>